<accession>A8S6R6</accession>
<sequence>MYGAADAARKRLAEQTAQQGDQGDANQGNAAASHELFYPQLGVKTLLDGGRRRTKNLYGVFKRTVPAGQVRQ</sequence>
<organism evidence="2 3">
    <name type="scientific">Faecalibacterium prausnitzii M21/2</name>
    <dbReference type="NCBI Taxonomy" id="411485"/>
    <lineage>
        <taxon>Bacteria</taxon>
        <taxon>Bacillati</taxon>
        <taxon>Bacillota</taxon>
        <taxon>Clostridia</taxon>
        <taxon>Eubacteriales</taxon>
        <taxon>Oscillospiraceae</taxon>
        <taxon>Faecalibacterium</taxon>
    </lineage>
</organism>
<reference evidence="2 3" key="2">
    <citation type="submission" date="2007-09" db="EMBL/GenBank/DDBJ databases">
        <authorList>
            <person name="Fulton L."/>
            <person name="Clifton S."/>
            <person name="Fulton B."/>
            <person name="Xu J."/>
            <person name="Minx P."/>
            <person name="Pepin K.H."/>
            <person name="Johnson M."/>
            <person name="Thiruvilangam P."/>
            <person name="Bhonagiri V."/>
            <person name="Nash W.E."/>
            <person name="Mardis E.R."/>
            <person name="Wilson R.K."/>
        </authorList>
    </citation>
    <scope>NUCLEOTIDE SEQUENCE [LARGE SCALE GENOMIC DNA]</scope>
    <source>
        <strain evidence="2 3">M21/2</strain>
    </source>
</reference>
<comment type="caution">
    <text evidence="2">The sequence shown here is derived from an EMBL/GenBank/DDBJ whole genome shotgun (WGS) entry which is preliminary data.</text>
</comment>
<dbReference type="EMBL" id="ABED02000015">
    <property type="protein sequence ID" value="EDP22867.1"/>
    <property type="molecule type" value="Genomic_DNA"/>
</dbReference>
<evidence type="ECO:0000313" key="3">
    <source>
        <dbReference type="Proteomes" id="UP000005945"/>
    </source>
</evidence>
<evidence type="ECO:0000313" key="2">
    <source>
        <dbReference type="EMBL" id="EDP22867.1"/>
    </source>
</evidence>
<reference evidence="2 3" key="1">
    <citation type="submission" date="2007-09" db="EMBL/GenBank/DDBJ databases">
        <title>Draft genome sequence of Faecalibacterium prausnitzii M21/2.</title>
        <authorList>
            <person name="Sudarsanam P."/>
            <person name="Ley R."/>
            <person name="Guruge J."/>
            <person name="Turnbaugh P.J."/>
            <person name="Mahowald M."/>
            <person name="Liep D."/>
            <person name="Gordon J."/>
        </authorList>
    </citation>
    <scope>NUCLEOTIDE SEQUENCE [LARGE SCALE GENOMIC DNA]</scope>
    <source>
        <strain evidence="2 3">M21/2</strain>
    </source>
</reference>
<proteinExistence type="predicted"/>
<feature type="region of interest" description="Disordered" evidence="1">
    <location>
        <begin position="1"/>
        <end position="31"/>
    </location>
</feature>
<name>A8S6R6_9FIRM</name>
<evidence type="ECO:0000256" key="1">
    <source>
        <dbReference type="SAM" id="MobiDB-lite"/>
    </source>
</evidence>
<feature type="compositionally biased region" description="Low complexity" evidence="1">
    <location>
        <begin position="17"/>
        <end position="31"/>
    </location>
</feature>
<gene>
    <name evidence="2" type="ORF">FAEPRAM212_00289</name>
</gene>
<protein>
    <submittedName>
        <fullName evidence="2">Uncharacterized protein</fullName>
    </submittedName>
</protein>
<dbReference type="HOGENOM" id="CLU_2716471_0_0_9"/>
<dbReference type="AlphaFoldDB" id="A8S6R6"/>
<dbReference type="Proteomes" id="UP000005945">
    <property type="component" value="Unassembled WGS sequence"/>
</dbReference>